<name>A0ABP7G2Z6_9ACTN</name>
<evidence type="ECO:0000256" key="2">
    <source>
        <dbReference type="ARBA" id="ARBA00022643"/>
    </source>
</evidence>
<dbReference type="InterPro" id="IPR036661">
    <property type="entry name" value="Luciferase-like_sf"/>
</dbReference>
<keyword evidence="3" id="KW-0560">Oxidoreductase</keyword>
<feature type="region of interest" description="Disordered" evidence="5">
    <location>
        <begin position="37"/>
        <end position="60"/>
    </location>
</feature>
<dbReference type="RefSeq" id="WP_344973500.1">
    <property type="nucleotide sequence ID" value="NZ_BAABDD010000019.1"/>
</dbReference>
<dbReference type="PANTHER" id="PTHR30011:SF16">
    <property type="entry name" value="C2H2 FINGER DOMAIN TRANSCRIPTION FACTOR (EUROFUNG)-RELATED"/>
    <property type="match status" value="1"/>
</dbReference>
<protein>
    <submittedName>
        <fullName evidence="7">LLM class oxidoreductase</fullName>
    </submittedName>
</protein>
<dbReference type="Proteomes" id="UP001500908">
    <property type="component" value="Unassembled WGS sequence"/>
</dbReference>
<dbReference type="PANTHER" id="PTHR30011">
    <property type="entry name" value="ALKANESULFONATE MONOOXYGENASE-RELATED"/>
    <property type="match status" value="1"/>
</dbReference>
<gene>
    <name evidence="7" type="ORF">GCM10022402_36210</name>
</gene>
<organism evidence="7 8">
    <name type="scientific">Salinactinospora qingdaonensis</name>
    <dbReference type="NCBI Taxonomy" id="702744"/>
    <lineage>
        <taxon>Bacteria</taxon>
        <taxon>Bacillati</taxon>
        <taxon>Actinomycetota</taxon>
        <taxon>Actinomycetes</taxon>
        <taxon>Streptosporangiales</taxon>
        <taxon>Nocardiopsidaceae</taxon>
        <taxon>Salinactinospora</taxon>
    </lineage>
</organism>
<reference evidence="8" key="1">
    <citation type="journal article" date="2019" name="Int. J. Syst. Evol. Microbiol.">
        <title>The Global Catalogue of Microorganisms (GCM) 10K type strain sequencing project: providing services to taxonomists for standard genome sequencing and annotation.</title>
        <authorList>
            <consortium name="The Broad Institute Genomics Platform"/>
            <consortium name="The Broad Institute Genome Sequencing Center for Infectious Disease"/>
            <person name="Wu L."/>
            <person name="Ma J."/>
        </authorList>
    </citation>
    <scope>NUCLEOTIDE SEQUENCE [LARGE SCALE GENOMIC DNA]</scope>
    <source>
        <strain evidence="8">JCM 17137</strain>
    </source>
</reference>
<sequence>MTEASPHSTVTAHDALHRLAPAEGRLTVGLELPLDNDWSPGGESARHVAGRLPGEPDMSQHTQRAVLADQWGIAALWLRDVPLYDPEFGDTGQVFDPFPYLGYLACATSNVVLGTAAVALPLRHPLHVAKMASSIDRLSNGRLLLGVASGDRPIEFPLFNVSHERRAEILRESIDVLKSAWDSGRQHEKNHPRLLPVPTGARIPLVMAGRGGQSLDWLAGNVDGYFTYHRAPEMMKPVVTQWRESVAQWYGDGTFKPLLTTMLVDLCEDPYAKAQPIRFGARLGREALLDYLGGLRVAGVNHVAINLRPSVRPVEEVIEELGRYVVPEFAVSGTEPQSETAAGRTDGVN</sequence>
<keyword evidence="2" id="KW-0288">FMN</keyword>
<evidence type="ECO:0000313" key="7">
    <source>
        <dbReference type="EMBL" id="GAA3754301.1"/>
    </source>
</evidence>
<feature type="domain" description="Luciferase-like" evidence="6">
    <location>
        <begin position="49"/>
        <end position="247"/>
    </location>
</feature>
<evidence type="ECO:0000256" key="3">
    <source>
        <dbReference type="ARBA" id="ARBA00023002"/>
    </source>
</evidence>
<evidence type="ECO:0000256" key="5">
    <source>
        <dbReference type="SAM" id="MobiDB-lite"/>
    </source>
</evidence>
<proteinExistence type="predicted"/>
<dbReference type="InterPro" id="IPR051260">
    <property type="entry name" value="Diverse_substr_monoxygenases"/>
</dbReference>
<evidence type="ECO:0000259" key="6">
    <source>
        <dbReference type="Pfam" id="PF00296"/>
    </source>
</evidence>
<evidence type="ECO:0000313" key="8">
    <source>
        <dbReference type="Proteomes" id="UP001500908"/>
    </source>
</evidence>
<accession>A0ABP7G2Z6</accession>
<keyword evidence="8" id="KW-1185">Reference proteome</keyword>
<keyword evidence="4" id="KW-0503">Monooxygenase</keyword>
<dbReference type="InterPro" id="IPR011251">
    <property type="entry name" value="Luciferase-like_dom"/>
</dbReference>
<evidence type="ECO:0000256" key="1">
    <source>
        <dbReference type="ARBA" id="ARBA00022630"/>
    </source>
</evidence>
<dbReference type="Gene3D" id="3.20.20.30">
    <property type="entry name" value="Luciferase-like domain"/>
    <property type="match status" value="1"/>
</dbReference>
<dbReference type="EMBL" id="BAABDD010000019">
    <property type="protein sequence ID" value="GAA3754301.1"/>
    <property type="molecule type" value="Genomic_DNA"/>
</dbReference>
<dbReference type="InterPro" id="IPR020020">
    <property type="entry name" value="Luciferase-type_oxidoreductase"/>
</dbReference>
<dbReference type="NCBIfam" id="TIGR03571">
    <property type="entry name" value="lucif_BA3436"/>
    <property type="match status" value="1"/>
</dbReference>
<keyword evidence="1" id="KW-0285">Flavoprotein</keyword>
<dbReference type="SUPFAM" id="SSF51679">
    <property type="entry name" value="Bacterial luciferase-like"/>
    <property type="match status" value="1"/>
</dbReference>
<evidence type="ECO:0000256" key="4">
    <source>
        <dbReference type="ARBA" id="ARBA00023033"/>
    </source>
</evidence>
<dbReference type="Pfam" id="PF00296">
    <property type="entry name" value="Bac_luciferase"/>
    <property type="match status" value="1"/>
</dbReference>
<comment type="caution">
    <text evidence="7">The sequence shown here is derived from an EMBL/GenBank/DDBJ whole genome shotgun (WGS) entry which is preliminary data.</text>
</comment>